<evidence type="ECO:0000259" key="4">
    <source>
        <dbReference type="Pfam" id="PF00483"/>
    </source>
</evidence>
<reference evidence="6" key="1">
    <citation type="submission" date="2018-05" db="EMBL/GenBank/DDBJ databases">
        <authorList>
            <person name="Lanie J.A."/>
            <person name="Ng W.-L."/>
            <person name="Kazmierczak K.M."/>
            <person name="Andrzejewski T.M."/>
            <person name="Davidsen T.M."/>
            <person name="Wayne K.J."/>
            <person name="Tettelin H."/>
            <person name="Glass J.I."/>
            <person name="Rusch D."/>
            <person name="Podicherti R."/>
            <person name="Tsui H.-C.T."/>
            <person name="Winkler M.E."/>
        </authorList>
    </citation>
    <scope>NUCLEOTIDE SEQUENCE</scope>
</reference>
<evidence type="ECO:0000259" key="5">
    <source>
        <dbReference type="Pfam" id="PF25084"/>
    </source>
</evidence>
<organism evidence="6">
    <name type="scientific">marine metagenome</name>
    <dbReference type="NCBI Taxonomy" id="408172"/>
    <lineage>
        <taxon>unclassified sequences</taxon>
        <taxon>metagenomes</taxon>
        <taxon>ecological metagenomes</taxon>
    </lineage>
</organism>
<dbReference type="Pfam" id="PF25084">
    <property type="entry name" value="LbH_EIF2B"/>
    <property type="match status" value="1"/>
</dbReference>
<feature type="domain" description="EIF2B subunit epsilon/gamma LbH" evidence="5">
    <location>
        <begin position="136"/>
        <end position="203"/>
    </location>
</feature>
<dbReference type="SUPFAM" id="SSF53448">
    <property type="entry name" value="Nucleotide-diphospho-sugar transferases"/>
    <property type="match status" value="1"/>
</dbReference>
<dbReference type="AlphaFoldDB" id="A0A382JYP2"/>
<feature type="non-terminal residue" evidence="6">
    <location>
        <position position="1"/>
    </location>
</feature>
<feature type="compositionally biased region" description="Basic and acidic residues" evidence="3">
    <location>
        <begin position="214"/>
        <end position="223"/>
    </location>
</feature>
<accession>A0A382JYP2</accession>
<sequence length="223" mass="24412">LTKAIENHNQLNASLTLALCKVQDPSAYGVAVLNNSSLITGFVEKPPPGTEQSNLVNAGVWIFEEKLVKEIPPGRVRVEETLFPSLVARNQLVFGYQFNGLWADLGTPERYLKINQQIAQREGGNIIANNNHFQDVVLQGNCIGKNTVIDKNVEIFNSVLWEDVQVQENVRIKDSIIADGVTVGEGSTIESSVLASGSTVPPKKHLRPGTHLLPGERYDETDG</sequence>
<evidence type="ECO:0000256" key="2">
    <source>
        <dbReference type="ARBA" id="ARBA00022490"/>
    </source>
</evidence>
<gene>
    <name evidence="6" type="ORF">METZ01_LOCUS268911</name>
</gene>
<comment type="subcellular location">
    <subcellularLocation>
        <location evidence="1">Cytoplasm</location>
        <location evidence="1">Cytosol</location>
    </subcellularLocation>
</comment>
<evidence type="ECO:0000256" key="3">
    <source>
        <dbReference type="SAM" id="MobiDB-lite"/>
    </source>
</evidence>
<dbReference type="InterPro" id="IPR050486">
    <property type="entry name" value="Mannose-1P_guanyltransferase"/>
</dbReference>
<feature type="domain" description="Nucleotidyl transferase" evidence="4">
    <location>
        <begin position="1"/>
        <end position="120"/>
    </location>
</feature>
<evidence type="ECO:0000256" key="1">
    <source>
        <dbReference type="ARBA" id="ARBA00004514"/>
    </source>
</evidence>
<feature type="region of interest" description="Disordered" evidence="3">
    <location>
        <begin position="193"/>
        <end position="223"/>
    </location>
</feature>
<dbReference type="EMBL" id="UINC01076674">
    <property type="protein sequence ID" value="SVC16057.1"/>
    <property type="molecule type" value="Genomic_DNA"/>
</dbReference>
<name>A0A382JYP2_9ZZZZ</name>
<evidence type="ECO:0000313" key="6">
    <source>
        <dbReference type="EMBL" id="SVC16057.1"/>
    </source>
</evidence>
<proteinExistence type="predicted"/>
<dbReference type="InterPro" id="IPR029044">
    <property type="entry name" value="Nucleotide-diphossugar_trans"/>
</dbReference>
<dbReference type="PANTHER" id="PTHR22572">
    <property type="entry name" value="SUGAR-1-PHOSPHATE GUANYL TRANSFERASE"/>
    <property type="match status" value="1"/>
</dbReference>
<dbReference type="Pfam" id="PF00483">
    <property type="entry name" value="NTP_transferase"/>
    <property type="match status" value="1"/>
</dbReference>
<protein>
    <submittedName>
        <fullName evidence="6">Uncharacterized protein</fullName>
    </submittedName>
</protein>
<dbReference type="InterPro" id="IPR005835">
    <property type="entry name" value="NTP_transferase_dom"/>
</dbReference>
<dbReference type="InterPro" id="IPR056764">
    <property type="entry name" value="LbH_EIF2B3/5"/>
</dbReference>
<dbReference type="Gene3D" id="3.90.550.10">
    <property type="entry name" value="Spore Coat Polysaccharide Biosynthesis Protein SpsA, Chain A"/>
    <property type="match status" value="1"/>
</dbReference>
<keyword evidence="2" id="KW-0963">Cytoplasm</keyword>
<dbReference type="Gene3D" id="2.160.10.10">
    <property type="entry name" value="Hexapeptide repeat proteins"/>
    <property type="match status" value="1"/>
</dbReference>